<dbReference type="Proteomes" id="UP000203826">
    <property type="component" value="Segment"/>
</dbReference>
<sequence>MTELINQGGFGCIFYPGFNCSTNFKKNTKRLVSKVQLNHFNAKNEIYIGSLIKEINNYRLYFLPVIDSCNLSLASIDSNIIDKCEIIEKNIDKYKVLELPYLENISFNTLFSDTQRTTQHLFLTFIETYKYLVISIHELIKKNIVHFDIKEQNILYSNKYENPILIDFGLSIPIHKLSNTNFKDYFYVYAPDYSLWCLEIHIINYILHKGTLTKSAIDLTIETYLNNISAFSSLSDEFKSHYKTSASNFFYKYLKFDSTDIIRELLEYNQTWDLYSLSVMYLRFLNKLFHKGYFENSFITSFSQLILQNISPIPDNRFSPIDTLKNYTNIFFIKEVPENYFILIKELEKDSIINQ</sequence>
<dbReference type="PROSITE" id="PS50011">
    <property type="entry name" value="PROTEIN_KINASE_DOM"/>
    <property type="match status" value="1"/>
</dbReference>
<proteinExistence type="predicted"/>
<dbReference type="InterPro" id="IPR000719">
    <property type="entry name" value="Prot_kinase_dom"/>
</dbReference>
<dbReference type="SUPFAM" id="SSF56112">
    <property type="entry name" value="Protein kinase-like (PK-like)"/>
    <property type="match status" value="1"/>
</dbReference>
<dbReference type="InterPro" id="IPR011009">
    <property type="entry name" value="Kinase-like_dom_sf"/>
</dbReference>
<dbReference type="Gene3D" id="1.10.510.10">
    <property type="entry name" value="Transferase(Phosphotransferase) domain 1"/>
    <property type="match status" value="1"/>
</dbReference>
<organism evidence="2 3">
    <name type="scientific">Chrysochromulina ericina virus CeV-01B</name>
    <dbReference type="NCBI Taxonomy" id="3070830"/>
    <lineage>
        <taxon>Viruses</taxon>
        <taxon>Varidnaviria</taxon>
        <taxon>Bamfordvirae</taxon>
        <taxon>Nucleocytoviricota</taxon>
        <taxon>Megaviricetes</taxon>
        <taxon>Imitervirales</taxon>
        <taxon>Mesomimiviridae</taxon>
        <taxon>Tethysvirus</taxon>
        <taxon>Tethysvirus raunefjordenense</taxon>
    </lineage>
</organism>
<gene>
    <name evidence="2" type="ORF">ceV_465</name>
</gene>
<feature type="domain" description="Protein kinase" evidence="1">
    <location>
        <begin position="1"/>
        <end position="332"/>
    </location>
</feature>
<evidence type="ECO:0000259" key="1">
    <source>
        <dbReference type="PROSITE" id="PS50011"/>
    </source>
</evidence>
<keyword evidence="3" id="KW-1185">Reference proteome</keyword>
<dbReference type="Pfam" id="PF00069">
    <property type="entry name" value="Pkinase"/>
    <property type="match status" value="1"/>
</dbReference>
<dbReference type="OrthoDB" id="8955at10239"/>
<dbReference type="GO" id="GO:0004674">
    <property type="term" value="F:protein serine/threonine kinase activity"/>
    <property type="evidence" value="ECO:0007669"/>
    <property type="project" value="TreeGrafter"/>
</dbReference>
<dbReference type="EMBL" id="KT820662">
    <property type="protein sequence ID" value="ALH23371.1"/>
    <property type="molecule type" value="Genomic_DNA"/>
</dbReference>
<protein>
    <submittedName>
        <fullName evidence="2">Serine/Threonine Kinase</fullName>
    </submittedName>
</protein>
<name>A0A0N9QB01_9VIRU</name>
<dbReference type="GO" id="GO:0005524">
    <property type="term" value="F:ATP binding"/>
    <property type="evidence" value="ECO:0007669"/>
    <property type="project" value="InterPro"/>
</dbReference>
<evidence type="ECO:0000313" key="3">
    <source>
        <dbReference type="Proteomes" id="UP000203826"/>
    </source>
</evidence>
<dbReference type="PANTHER" id="PTHR44167">
    <property type="entry name" value="OVARIAN-SPECIFIC SERINE/THREONINE-PROTEIN KINASE LOK-RELATED"/>
    <property type="match status" value="1"/>
</dbReference>
<evidence type="ECO:0000313" key="2">
    <source>
        <dbReference type="EMBL" id="ALH23371.1"/>
    </source>
</evidence>
<dbReference type="PANTHER" id="PTHR44167:SF24">
    <property type="entry name" value="SERINE_THREONINE-PROTEIN KINASE CHK2"/>
    <property type="match status" value="1"/>
</dbReference>
<dbReference type="InterPro" id="IPR008271">
    <property type="entry name" value="Ser/Thr_kinase_AS"/>
</dbReference>
<keyword evidence="2" id="KW-0808">Transferase</keyword>
<reference evidence="2 3" key="1">
    <citation type="journal article" date="2015" name="Genome Announc.">
        <title>The 474-Kilobase-Pair Complete Genome Sequence of CeV-01B, a Virus Infecting Haptolina (Chrysochromulina) ericina (Prymnesiophyceae).</title>
        <authorList>
            <person name="Gallot-Lavallee L."/>
            <person name="Pagarete A."/>
            <person name="Legendre M."/>
            <person name="Santini S."/>
            <person name="Sandaa R.A."/>
            <person name="Himmelbauer H."/>
            <person name="Ogata H."/>
            <person name="Bratbak G."/>
            <person name="Claverie J.M."/>
        </authorList>
    </citation>
    <scope>NUCLEOTIDE SEQUENCE [LARGE SCALE GENOMIC DNA]</scope>
    <source>
        <strain evidence="2">CeV-01B</strain>
    </source>
</reference>
<accession>A0A0N9QB01</accession>
<dbReference type="KEGG" id="vg:26049332"/>
<keyword evidence="2" id="KW-0418">Kinase</keyword>
<dbReference type="PROSITE" id="PS00108">
    <property type="entry name" value="PROTEIN_KINASE_ST"/>
    <property type="match status" value="1"/>
</dbReference>